<protein>
    <submittedName>
        <fullName evidence="1">Uncharacterized protein</fullName>
    </submittedName>
</protein>
<proteinExistence type="predicted"/>
<evidence type="ECO:0000313" key="2">
    <source>
        <dbReference type="Proteomes" id="UP000199569"/>
    </source>
</evidence>
<name>A0A1G5JSI0_9HYPH</name>
<dbReference type="AlphaFoldDB" id="A0A1G5JSI0"/>
<reference evidence="2" key="1">
    <citation type="submission" date="2016-10" db="EMBL/GenBank/DDBJ databases">
        <authorList>
            <person name="Varghese N."/>
            <person name="Submissions S."/>
        </authorList>
    </citation>
    <scope>NUCLEOTIDE SEQUENCE [LARGE SCALE GENOMIC DNA]</scope>
    <source>
        <strain evidence="2">CGMCC 1.7666</strain>
    </source>
</reference>
<organism evidence="1 2">
    <name type="scientific">Microvirga guangxiensis</name>
    <dbReference type="NCBI Taxonomy" id="549386"/>
    <lineage>
        <taxon>Bacteria</taxon>
        <taxon>Pseudomonadati</taxon>
        <taxon>Pseudomonadota</taxon>
        <taxon>Alphaproteobacteria</taxon>
        <taxon>Hyphomicrobiales</taxon>
        <taxon>Methylobacteriaceae</taxon>
        <taxon>Microvirga</taxon>
    </lineage>
</organism>
<dbReference type="EMBL" id="FMVJ01000007">
    <property type="protein sequence ID" value="SCY90820.1"/>
    <property type="molecule type" value="Genomic_DNA"/>
</dbReference>
<gene>
    <name evidence="1" type="ORF">SAMN02927923_02839</name>
</gene>
<accession>A0A1G5JSI0</accession>
<sequence length="92" mass="10023">MLIAERERISKVGRLKLGLAPGAQEEFLLAVRHKAVLWAGQMAMLGCDVRDADTKSACARPGRSLPEFSLMHWLIRHRQTSTKALGGVAAAV</sequence>
<dbReference type="STRING" id="549386.SAMN02927923_02839"/>
<evidence type="ECO:0000313" key="1">
    <source>
        <dbReference type="EMBL" id="SCY90820.1"/>
    </source>
</evidence>
<dbReference type="Proteomes" id="UP000199569">
    <property type="component" value="Unassembled WGS sequence"/>
</dbReference>
<dbReference type="RefSeq" id="WP_091135509.1">
    <property type="nucleotide sequence ID" value="NZ_FMVJ01000007.1"/>
</dbReference>
<keyword evidence="2" id="KW-1185">Reference proteome</keyword>